<dbReference type="Proteomes" id="UP000767854">
    <property type="component" value="Unassembled WGS sequence"/>
</dbReference>
<comment type="caution">
    <text evidence="1">The sequence shown here is derived from an EMBL/GenBank/DDBJ whole genome shotgun (WGS) entry which is preliminary data.</text>
</comment>
<reference evidence="1 2" key="1">
    <citation type="submission" date="2021-01" db="EMBL/GenBank/DDBJ databases">
        <title>Genomic Encyclopedia of Type Strains, Phase IV (KMG-IV): sequencing the most valuable type-strain genomes for metagenomic binning, comparative biology and taxonomic classification.</title>
        <authorList>
            <person name="Goeker M."/>
        </authorList>
    </citation>
    <scope>NUCLEOTIDE SEQUENCE [LARGE SCALE GENOMIC DNA]</scope>
    <source>
        <strain evidence="1 2">DSM 24436</strain>
    </source>
</reference>
<evidence type="ECO:0000313" key="2">
    <source>
        <dbReference type="Proteomes" id="UP000767854"/>
    </source>
</evidence>
<keyword evidence="2" id="KW-1185">Reference proteome</keyword>
<sequence length="97" mass="11735">MPYRGTNAKRNVVHDKSRGTIREQARAHFLNEQKEHEHELSEARTRIQKLLNDGYVFNRKSEKRNSIYIYFEKTNREREVIELKFPDNANKLEEFLN</sequence>
<organism evidence="1 2">
    <name type="scientific">Fusibacter tunisiensis</name>
    <dbReference type="NCBI Taxonomy" id="1008308"/>
    <lineage>
        <taxon>Bacteria</taxon>
        <taxon>Bacillati</taxon>
        <taxon>Bacillota</taxon>
        <taxon>Clostridia</taxon>
        <taxon>Eubacteriales</taxon>
        <taxon>Eubacteriales Family XII. Incertae Sedis</taxon>
        <taxon>Fusibacter</taxon>
    </lineage>
</organism>
<accession>A0ABS2MT30</accession>
<gene>
    <name evidence="1" type="ORF">JOC49_002149</name>
</gene>
<evidence type="ECO:0000313" key="1">
    <source>
        <dbReference type="EMBL" id="MBM7562588.1"/>
    </source>
</evidence>
<name>A0ABS2MT30_9FIRM</name>
<protein>
    <submittedName>
        <fullName evidence="1">Uncharacterized protein</fullName>
    </submittedName>
</protein>
<proteinExistence type="predicted"/>
<dbReference type="RefSeq" id="WP_204665016.1">
    <property type="nucleotide sequence ID" value="NZ_JAFBDT010000022.1"/>
</dbReference>
<dbReference type="EMBL" id="JAFBDT010000022">
    <property type="protein sequence ID" value="MBM7562588.1"/>
    <property type="molecule type" value="Genomic_DNA"/>
</dbReference>